<dbReference type="InterPro" id="IPR029057">
    <property type="entry name" value="PRTase-like"/>
</dbReference>
<dbReference type="GO" id="GO:0016757">
    <property type="term" value="F:glycosyltransferase activity"/>
    <property type="evidence" value="ECO:0007669"/>
    <property type="project" value="UniProtKB-KW"/>
</dbReference>
<dbReference type="RefSeq" id="WP_162443826.1">
    <property type="nucleotide sequence ID" value="NZ_CP048222.1"/>
</dbReference>
<protein>
    <submittedName>
        <fullName evidence="2">Phosphoribosyltransferase</fullName>
    </submittedName>
</protein>
<feature type="domain" description="Phosphoribosyltransferase" evidence="1">
    <location>
        <begin position="8"/>
        <end position="157"/>
    </location>
</feature>
<dbReference type="Pfam" id="PF00156">
    <property type="entry name" value="Pribosyltran"/>
    <property type="match status" value="1"/>
</dbReference>
<dbReference type="Proteomes" id="UP000480178">
    <property type="component" value="Chromosome"/>
</dbReference>
<name>A0A6C0GJ32_9BACT</name>
<proteinExistence type="predicted"/>
<dbReference type="SUPFAM" id="SSF53271">
    <property type="entry name" value="PRTase-like"/>
    <property type="match status" value="1"/>
</dbReference>
<dbReference type="PANTHER" id="PTHR11608">
    <property type="entry name" value="BIFUNCTIONAL PROTEIN PYRR"/>
    <property type="match status" value="1"/>
</dbReference>
<dbReference type="KEGG" id="rhoz:GXP67_14745"/>
<dbReference type="Gene3D" id="3.40.50.2020">
    <property type="match status" value="1"/>
</dbReference>
<reference evidence="2 3" key="1">
    <citation type="submission" date="2020-01" db="EMBL/GenBank/DDBJ databases">
        <authorList>
            <person name="Kim M.K."/>
        </authorList>
    </citation>
    <scope>NUCLEOTIDE SEQUENCE [LARGE SCALE GENOMIC DNA]</scope>
    <source>
        <strain evidence="2 3">172606-1</strain>
    </source>
</reference>
<evidence type="ECO:0000259" key="1">
    <source>
        <dbReference type="Pfam" id="PF00156"/>
    </source>
</evidence>
<dbReference type="InterPro" id="IPR000836">
    <property type="entry name" value="PRTase_dom"/>
</dbReference>
<accession>A0A6C0GJ32</accession>
<gene>
    <name evidence="2" type="ORF">GXP67_14745</name>
</gene>
<evidence type="ECO:0000313" key="3">
    <source>
        <dbReference type="Proteomes" id="UP000480178"/>
    </source>
</evidence>
<keyword evidence="3" id="KW-1185">Reference proteome</keyword>
<keyword evidence="2" id="KW-0328">Glycosyltransferase</keyword>
<dbReference type="EMBL" id="CP048222">
    <property type="protein sequence ID" value="QHT67804.1"/>
    <property type="molecule type" value="Genomic_DNA"/>
</dbReference>
<organism evidence="2 3">
    <name type="scientific">Rhodocytophaga rosea</name>
    <dbReference type="NCBI Taxonomy" id="2704465"/>
    <lineage>
        <taxon>Bacteria</taxon>
        <taxon>Pseudomonadati</taxon>
        <taxon>Bacteroidota</taxon>
        <taxon>Cytophagia</taxon>
        <taxon>Cytophagales</taxon>
        <taxon>Rhodocytophagaceae</taxon>
        <taxon>Rhodocytophaga</taxon>
    </lineage>
</organism>
<keyword evidence="2" id="KW-0808">Transferase</keyword>
<sequence length="169" mass="19027">MAGTTTLILDKTQTLQKIRRIAFEIYENNFQEDAIILAGIYDKGYLFAGILQQELSAIAPLKTTLVKVSLDKFTPLQSEIDLDCNIEVVRNKVIILLDDVLNTGRTLAYSLKPFLNVEIKKLQTAVIVDRNHKQFPISADYVGYSLSTTIQEHIEVNLEDSSNFGVYIS</sequence>
<dbReference type="PANTHER" id="PTHR11608:SF0">
    <property type="entry name" value="BIFUNCTIONAL PROTEIN PYRR"/>
    <property type="match status" value="1"/>
</dbReference>
<evidence type="ECO:0000313" key="2">
    <source>
        <dbReference type="EMBL" id="QHT67804.1"/>
    </source>
</evidence>
<dbReference type="InterPro" id="IPR050137">
    <property type="entry name" value="PyrR_bifunctional"/>
</dbReference>
<dbReference type="CDD" id="cd06223">
    <property type="entry name" value="PRTases_typeI"/>
    <property type="match status" value="1"/>
</dbReference>
<dbReference type="AlphaFoldDB" id="A0A6C0GJ32"/>